<feature type="compositionally biased region" description="Acidic residues" evidence="1">
    <location>
        <begin position="406"/>
        <end position="421"/>
    </location>
</feature>
<sequence length="439" mass="50962">MSNIREPVDSILELLTCRNPTVNHTGPKSKTNTRHPHYHFPTQVKEWEEFQDFDVLGKVFGGELLKEALKARQLHPPYIRDRDNIRLESDEPKVRQLIEKWNQEVVMSAIDPICGRFHPVIWDKGEAPDDADCEYESPEPPEKQREQPGRKCTPKPSPRRKHSYAKFKPDSGSVSSNPTSEKDAKKEKFVKEYKVATKWKSRWIHERGLVNESGKWNKEMSRRNPAGLPVIQTFTYCVQNMCRYGCILTCEEAFIFRVRPIAESPISQSSDPVRAELAKNGLLEYASIPWETHFEKKPDACDTWTMNLALWFIHVLAGNEAGVNWAYPRLEIETNLNLMQPVSQEAPLPSVSQDSEDEVYERNQDELNEANKLEDPVVYETRTLPMTPEVRELAKRKWEMSGQLESDTEENTETEEEEQTETDDRFLHSFDAKRRFVQV</sequence>
<gene>
    <name evidence="2" type="ORF">BN869_000004866_1</name>
</gene>
<dbReference type="EMBL" id="CDPU01000012">
    <property type="protein sequence ID" value="CEO48809.1"/>
    <property type="molecule type" value="Genomic_DNA"/>
</dbReference>
<dbReference type="AlphaFoldDB" id="A0A0B7JUZ5"/>
<name>A0A0B7JUZ5_BIOOC</name>
<proteinExistence type="predicted"/>
<organism evidence="2">
    <name type="scientific">Bionectria ochroleuca</name>
    <name type="common">Gliocladium roseum</name>
    <dbReference type="NCBI Taxonomy" id="29856"/>
    <lineage>
        <taxon>Eukaryota</taxon>
        <taxon>Fungi</taxon>
        <taxon>Dikarya</taxon>
        <taxon>Ascomycota</taxon>
        <taxon>Pezizomycotina</taxon>
        <taxon>Sordariomycetes</taxon>
        <taxon>Hypocreomycetidae</taxon>
        <taxon>Hypocreales</taxon>
        <taxon>Bionectriaceae</taxon>
        <taxon>Clonostachys</taxon>
    </lineage>
</organism>
<feature type="region of interest" description="Disordered" evidence="1">
    <location>
        <begin position="395"/>
        <end position="427"/>
    </location>
</feature>
<feature type="compositionally biased region" description="Basic and acidic residues" evidence="1">
    <location>
        <begin position="140"/>
        <end position="149"/>
    </location>
</feature>
<evidence type="ECO:0000256" key="1">
    <source>
        <dbReference type="SAM" id="MobiDB-lite"/>
    </source>
</evidence>
<evidence type="ECO:0000313" key="2">
    <source>
        <dbReference type="EMBL" id="CEO48809.1"/>
    </source>
</evidence>
<reference evidence="2" key="1">
    <citation type="submission" date="2015-01" db="EMBL/GenBank/DDBJ databases">
        <authorList>
            <person name="Durling Mikael"/>
        </authorList>
    </citation>
    <scope>NUCLEOTIDE SEQUENCE</scope>
</reference>
<accession>A0A0B7JUZ5</accession>
<feature type="compositionally biased region" description="Acidic residues" evidence="1">
    <location>
        <begin position="128"/>
        <end position="139"/>
    </location>
</feature>
<protein>
    <submittedName>
        <fullName evidence="2">Uncharacterized protein</fullName>
    </submittedName>
</protein>
<feature type="region of interest" description="Disordered" evidence="1">
    <location>
        <begin position="128"/>
        <end position="185"/>
    </location>
</feature>